<evidence type="ECO:0000256" key="2">
    <source>
        <dbReference type="SAM" id="MobiDB-lite"/>
    </source>
</evidence>
<keyword evidence="4" id="KW-1185">Reference proteome</keyword>
<evidence type="ECO:0000313" key="3">
    <source>
        <dbReference type="EMBL" id="KIY49050.1"/>
    </source>
</evidence>
<proteinExistence type="predicted"/>
<dbReference type="PANTHER" id="PTHR23159:SF31">
    <property type="entry name" value="CENTROSOME-ASSOCIATED PROTEIN CEP250 ISOFORM X1"/>
    <property type="match status" value="1"/>
</dbReference>
<protein>
    <submittedName>
        <fullName evidence="3">Uncharacterized protein</fullName>
    </submittedName>
</protein>
<feature type="non-terminal residue" evidence="3">
    <location>
        <position position="711"/>
    </location>
</feature>
<feature type="non-terminal residue" evidence="3">
    <location>
        <position position="1"/>
    </location>
</feature>
<sequence>NEAHGASVKLQRNALDHTQAQELIQHLRRDNELLTAEVETLLALSAALPTPPTPHPAESQAQQLTLALRQLSDKLSLAESSLVKLTHDLLSAHAEATRARRAEEQAYALAARARGREEDAKAAQRSLERILRAKEEELRMADRAMGAYAELVRGMEGRRSSASHTPPPYHESSGDEADGTDKEKASSMSPLDSLEEGKRGLNRLFVEMSDEHERLEVELARLAGQLEDEQARAVAEAQGAADERELRAAAEGELARLRADDTTAAKMVSRYILPFPRSSSSLYSELATLDSLSARHTATIQTLSAQIEALEERHLAEQERAGRLRTALDELGRDVQREAVGRRREVALRIRLVSREERLRERQRRWVWSVEELLRGDENRVSPHAGQVVQELNEHALKRNDFPMRIVEDACEMLSSLDSTADLKYKDGSDDGALARIIVAENAVRQMVEELQAETTRRMELEVALARGEKAIPVLEPSPSSNVPTKPVLTSPSPLPLVTKSSPSPELPVDLVPVPISPAETLAVAGDILLRQTSDRQKELLESLSDVAHRYDHLQHAFRDCHLALQDLKGLATLVTVDGTSVDAASASSSHIPRISPHVLETAISRLDDYTEDARVELEIRISDEAVLARGFEMLLAVPGALAHQSSANLHFPSPRSPATPIVDSDEDIVEQIGRFTAGTEHSVQRARETFERKLDDIQHDIAVLKRVVHD</sequence>
<feature type="coiled-coil region" evidence="1">
    <location>
        <begin position="205"/>
        <end position="260"/>
    </location>
</feature>
<evidence type="ECO:0000256" key="1">
    <source>
        <dbReference type="SAM" id="Coils"/>
    </source>
</evidence>
<reference evidence="3 4" key="1">
    <citation type="journal article" date="2015" name="Fungal Genet. Biol.">
        <title>Evolution of novel wood decay mechanisms in Agaricales revealed by the genome sequences of Fistulina hepatica and Cylindrobasidium torrendii.</title>
        <authorList>
            <person name="Floudas D."/>
            <person name="Held B.W."/>
            <person name="Riley R."/>
            <person name="Nagy L.G."/>
            <person name="Koehler G."/>
            <person name="Ransdell A.S."/>
            <person name="Younus H."/>
            <person name="Chow J."/>
            <person name="Chiniquy J."/>
            <person name="Lipzen A."/>
            <person name="Tritt A."/>
            <person name="Sun H."/>
            <person name="Haridas S."/>
            <person name="LaButti K."/>
            <person name="Ohm R.A."/>
            <person name="Kues U."/>
            <person name="Blanchette R.A."/>
            <person name="Grigoriev I.V."/>
            <person name="Minto R.E."/>
            <person name="Hibbett D.S."/>
        </authorList>
    </citation>
    <scope>NUCLEOTIDE SEQUENCE [LARGE SCALE GENOMIC DNA]</scope>
    <source>
        <strain evidence="3 4">ATCC 64428</strain>
    </source>
</reference>
<dbReference type="Proteomes" id="UP000054144">
    <property type="component" value="Unassembled WGS sequence"/>
</dbReference>
<accession>A0A0D7AED8</accession>
<feature type="coiled-coil region" evidence="1">
    <location>
        <begin position="117"/>
        <end position="144"/>
    </location>
</feature>
<evidence type="ECO:0000313" key="4">
    <source>
        <dbReference type="Proteomes" id="UP000054144"/>
    </source>
</evidence>
<organism evidence="3 4">
    <name type="scientific">Fistulina hepatica ATCC 64428</name>
    <dbReference type="NCBI Taxonomy" id="1128425"/>
    <lineage>
        <taxon>Eukaryota</taxon>
        <taxon>Fungi</taxon>
        <taxon>Dikarya</taxon>
        <taxon>Basidiomycota</taxon>
        <taxon>Agaricomycotina</taxon>
        <taxon>Agaricomycetes</taxon>
        <taxon>Agaricomycetidae</taxon>
        <taxon>Agaricales</taxon>
        <taxon>Fistulinaceae</taxon>
        <taxon>Fistulina</taxon>
    </lineage>
</organism>
<dbReference type="PANTHER" id="PTHR23159">
    <property type="entry name" value="CENTROSOMAL PROTEIN 2"/>
    <property type="match status" value="1"/>
</dbReference>
<dbReference type="EMBL" id="KN881728">
    <property type="protein sequence ID" value="KIY49050.1"/>
    <property type="molecule type" value="Genomic_DNA"/>
</dbReference>
<name>A0A0D7AED8_9AGAR</name>
<feature type="coiled-coil region" evidence="1">
    <location>
        <begin position="293"/>
        <end position="320"/>
    </location>
</feature>
<dbReference type="OrthoDB" id="2592022at2759"/>
<feature type="coiled-coil region" evidence="1">
    <location>
        <begin position="17"/>
        <end position="81"/>
    </location>
</feature>
<feature type="region of interest" description="Disordered" evidence="2">
    <location>
        <begin position="156"/>
        <end position="194"/>
    </location>
</feature>
<dbReference type="AlphaFoldDB" id="A0A0D7AED8"/>
<keyword evidence="1" id="KW-0175">Coiled coil</keyword>
<gene>
    <name evidence="3" type="ORF">FISHEDRAFT_28739</name>
</gene>